<keyword evidence="1" id="KW-1133">Transmembrane helix</keyword>
<sequence>MLCCSTSLEHSNALQLALLVCACLLAVTIALRCRRR</sequence>
<name>A0A345T8I4_9CLOS</name>
<evidence type="ECO:0000313" key="2">
    <source>
        <dbReference type="EMBL" id="AXI82289.1"/>
    </source>
</evidence>
<organism evidence="2">
    <name type="scientific">Grapevine leafroll-associated virus 3</name>
    <dbReference type="NCBI Taxonomy" id="55951"/>
    <lineage>
        <taxon>Viruses</taxon>
        <taxon>Riboviria</taxon>
        <taxon>Orthornavirae</taxon>
        <taxon>Kitrinoviricota</taxon>
        <taxon>Alsuviricetes</taxon>
        <taxon>Martellivirales</taxon>
        <taxon>Closteroviridae</taxon>
        <taxon>Ampelovirus</taxon>
        <taxon>Ampelovirus trivitis</taxon>
    </lineage>
</organism>
<keyword evidence="1" id="KW-0472">Membrane</keyword>
<reference evidence="2" key="1">
    <citation type="submission" date="2018-06" db="EMBL/GenBank/DDBJ databases">
        <title>Characterization of grapevine leafroll-associated virus 3 genetic variants and application towards RT-qPCR assay design.</title>
        <authorList>
            <person name="Al Rwahnih M."/>
            <person name="Diaz-Lara A."/>
        </authorList>
    </citation>
    <scope>NUCLEOTIDE SEQUENCE</scope>
    <source>
        <strain evidence="2">Pin249</strain>
    </source>
</reference>
<protein>
    <submittedName>
        <fullName evidence="2">4 kDa protein</fullName>
    </submittedName>
</protein>
<proteinExistence type="predicted"/>
<evidence type="ECO:0000256" key="1">
    <source>
        <dbReference type="SAM" id="Phobius"/>
    </source>
</evidence>
<feature type="transmembrane region" description="Helical" evidence="1">
    <location>
        <begin position="12"/>
        <end position="31"/>
    </location>
</feature>
<keyword evidence="1" id="KW-0812">Transmembrane</keyword>
<accession>A0A345T8I4</accession>
<gene>
    <name evidence="2" type="primary">ORF11</name>
</gene>
<dbReference type="EMBL" id="MH521118">
    <property type="protein sequence ID" value="AXI82289.1"/>
    <property type="molecule type" value="Genomic_RNA"/>
</dbReference>